<dbReference type="Pfam" id="PF20067">
    <property type="entry name" value="SSL_N"/>
    <property type="match status" value="1"/>
</dbReference>
<dbReference type="PANTHER" id="PTHR10426:SF79">
    <property type="entry name" value="PROTEIN STRICTOSIDINE SYNTHASE-LIKE 2"/>
    <property type="match status" value="1"/>
</dbReference>
<dbReference type="GO" id="GO:0016787">
    <property type="term" value="F:hydrolase activity"/>
    <property type="evidence" value="ECO:0007669"/>
    <property type="project" value="TreeGrafter"/>
</dbReference>
<organism evidence="7 8">
    <name type="scientific">Cuscuta australis</name>
    <dbReference type="NCBI Taxonomy" id="267555"/>
    <lineage>
        <taxon>Eukaryota</taxon>
        <taxon>Viridiplantae</taxon>
        <taxon>Streptophyta</taxon>
        <taxon>Embryophyta</taxon>
        <taxon>Tracheophyta</taxon>
        <taxon>Spermatophyta</taxon>
        <taxon>Magnoliopsida</taxon>
        <taxon>eudicotyledons</taxon>
        <taxon>Gunneridae</taxon>
        <taxon>Pentapetalae</taxon>
        <taxon>asterids</taxon>
        <taxon>lamiids</taxon>
        <taxon>Solanales</taxon>
        <taxon>Convolvulaceae</taxon>
        <taxon>Cuscuteae</taxon>
        <taxon>Cuscuta</taxon>
        <taxon>Cuscuta subgen. Grammica</taxon>
        <taxon>Cuscuta sect. Cleistogrammica</taxon>
    </lineage>
</organism>
<dbReference type="GO" id="GO:0012505">
    <property type="term" value="C:endomembrane system"/>
    <property type="evidence" value="ECO:0007669"/>
    <property type="project" value="TreeGrafter"/>
</dbReference>
<dbReference type="AlphaFoldDB" id="A0A328E616"/>
<protein>
    <recommendedName>
        <fullName evidence="6">Strictosidine synthase conserved region domain-containing protein</fullName>
    </recommendedName>
</protein>
<dbReference type="PANTHER" id="PTHR10426">
    <property type="entry name" value="STRICTOSIDINE SYNTHASE-RELATED"/>
    <property type="match status" value="1"/>
</dbReference>
<evidence type="ECO:0000256" key="2">
    <source>
        <dbReference type="ARBA" id="ARBA00009191"/>
    </source>
</evidence>
<name>A0A328E616_9ASTE</name>
<evidence type="ECO:0000313" key="8">
    <source>
        <dbReference type="Proteomes" id="UP000249390"/>
    </source>
</evidence>
<dbReference type="GO" id="GO:0005773">
    <property type="term" value="C:vacuole"/>
    <property type="evidence" value="ECO:0007669"/>
    <property type="project" value="UniProtKB-SubCell"/>
</dbReference>
<accession>A0A328E616</accession>
<evidence type="ECO:0000256" key="4">
    <source>
        <dbReference type="ARBA" id="ARBA00022729"/>
    </source>
</evidence>
<evidence type="ECO:0000259" key="6">
    <source>
        <dbReference type="Pfam" id="PF03088"/>
    </source>
</evidence>
<dbReference type="SUPFAM" id="SSF63829">
    <property type="entry name" value="Calcium-dependent phosphotriesterase"/>
    <property type="match status" value="1"/>
</dbReference>
<dbReference type="Proteomes" id="UP000249390">
    <property type="component" value="Unassembled WGS sequence"/>
</dbReference>
<sequence>MLSGGDGGPLTAASPSKESSTAFSNLSATVTLVTTASVLLLAIAVILSSDGGSPGDPSVIPIVGAVGPESFAFDSNGDGPYTGVSDGRIIKWQRNESRWIDFAVTSPERDGCEGVARRDNRAREHVCGRPLGLCFSPKNGNLYVADAYMGLIVVRPSGGLPIQVATHVQGVRIGLTNSLDIDPISGVIYFTDSSNMYQRRNYIAAIVSGENTGRLMKYDPETKQVSIILTNLKFPNGVSLSKDGDFLVVAETTTCRILKLWLKTEKAGKVETILELPGFPDNIKRNNKGEFWVGIHSKRRNLMKWVLSTNSWVGNALANLPFDITKAYSYLDSVSGYGLGVRINENGNVLEVLDDMSGRRWKHVSEVLEENESLWIGSVEMPFAIKEKLIR</sequence>
<evidence type="ECO:0000256" key="5">
    <source>
        <dbReference type="ARBA" id="ARBA00023180"/>
    </source>
</evidence>
<comment type="similarity">
    <text evidence="2">Belongs to the strictosidine synthase family.</text>
</comment>
<dbReference type="Pfam" id="PF03088">
    <property type="entry name" value="Str_synth"/>
    <property type="match status" value="1"/>
</dbReference>
<evidence type="ECO:0000256" key="1">
    <source>
        <dbReference type="ARBA" id="ARBA00004116"/>
    </source>
</evidence>
<dbReference type="FunFam" id="2.120.10.30:FF:000032">
    <property type="entry name" value="Protein STRICTOSIDINE SYNTHASE-LIKE 13"/>
    <property type="match status" value="1"/>
</dbReference>
<gene>
    <name evidence="7" type="ORF">DM860_010609</name>
</gene>
<proteinExistence type="inferred from homology"/>
<evidence type="ECO:0000313" key="7">
    <source>
        <dbReference type="EMBL" id="RAL51891.1"/>
    </source>
</evidence>
<evidence type="ECO:0000256" key="3">
    <source>
        <dbReference type="ARBA" id="ARBA00022554"/>
    </source>
</evidence>
<dbReference type="InterPro" id="IPR011042">
    <property type="entry name" value="6-blade_b-propeller_TolB-like"/>
</dbReference>
<dbReference type="InterPro" id="IPR018119">
    <property type="entry name" value="Strictosidine_synth_cons-reg"/>
</dbReference>
<dbReference type="Gene3D" id="2.120.10.30">
    <property type="entry name" value="TolB, C-terminal domain"/>
    <property type="match status" value="1"/>
</dbReference>
<dbReference type="EMBL" id="NQVE01000046">
    <property type="protein sequence ID" value="RAL51891.1"/>
    <property type="molecule type" value="Genomic_DNA"/>
</dbReference>
<keyword evidence="5" id="KW-0325">Glycoprotein</keyword>
<feature type="domain" description="Strictosidine synthase conserved region" evidence="6">
    <location>
        <begin position="177"/>
        <end position="264"/>
    </location>
</feature>
<keyword evidence="8" id="KW-1185">Reference proteome</keyword>
<reference evidence="7 8" key="1">
    <citation type="submission" date="2018-06" db="EMBL/GenBank/DDBJ databases">
        <title>The Genome of Cuscuta australis (Dodder) Provides Insight into the Evolution of Plant Parasitism.</title>
        <authorList>
            <person name="Liu H."/>
        </authorList>
    </citation>
    <scope>NUCLEOTIDE SEQUENCE [LARGE SCALE GENOMIC DNA]</scope>
    <source>
        <strain evidence="8">cv. Yunnan</strain>
        <tissue evidence="7">Vines</tissue>
    </source>
</reference>
<keyword evidence="4" id="KW-0732">Signal</keyword>
<comment type="caution">
    <text evidence="7">The sequence shown here is derived from an EMBL/GenBank/DDBJ whole genome shotgun (WGS) entry which is preliminary data.</text>
</comment>
<comment type="subcellular location">
    <subcellularLocation>
        <location evidence="1">Vacuole</location>
    </subcellularLocation>
</comment>
<keyword evidence="3" id="KW-0926">Vacuole</keyword>